<dbReference type="GeneID" id="92087738"/>
<keyword evidence="6" id="KW-0788">Thiol protease</keyword>
<keyword evidence="3" id="KW-0645">Protease</keyword>
<evidence type="ECO:0000256" key="4">
    <source>
        <dbReference type="ARBA" id="ARBA00022786"/>
    </source>
</evidence>
<evidence type="ECO:0000256" key="3">
    <source>
        <dbReference type="ARBA" id="ARBA00022670"/>
    </source>
</evidence>
<evidence type="ECO:0000313" key="8">
    <source>
        <dbReference type="EMBL" id="KAK8075994.1"/>
    </source>
</evidence>
<accession>A0ABR1W1E1</accession>
<name>A0ABR1W1E1_9PEZI</name>
<dbReference type="EMBL" id="JAQQWL010000004">
    <property type="protein sequence ID" value="KAK8075994.1"/>
    <property type="molecule type" value="Genomic_DNA"/>
</dbReference>
<evidence type="ECO:0000256" key="5">
    <source>
        <dbReference type="ARBA" id="ARBA00022801"/>
    </source>
</evidence>
<dbReference type="PANTHER" id="PTHR13367">
    <property type="entry name" value="UBIQUITIN THIOESTERASE"/>
    <property type="match status" value="1"/>
</dbReference>
<evidence type="ECO:0000259" key="7">
    <source>
        <dbReference type="Pfam" id="PF20255"/>
    </source>
</evidence>
<feature type="domain" description="DUF6606" evidence="7">
    <location>
        <begin position="43"/>
        <end position="220"/>
    </location>
</feature>
<keyword evidence="4" id="KW-0833">Ubl conjugation pathway</keyword>
<evidence type="ECO:0000256" key="6">
    <source>
        <dbReference type="ARBA" id="ARBA00022807"/>
    </source>
</evidence>
<dbReference type="EC" id="3.4.19.12" evidence="2"/>
<comment type="catalytic activity">
    <reaction evidence="1">
        <text>Thiol-dependent hydrolysis of ester, thioester, amide, peptide and isopeptide bonds formed by the C-terminal Gly of ubiquitin (a 76-residue protein attached to proteins as an intracellular targeting signal).</text>
        <dbReference type="EC" id="3.4.19.12"/>
    </reaction>
</comment>
<dbReference type="Pfam" id="PF20255">
    <property type="entry name" value="DUF6606"/>
    <property type="match status" value="1"/>
</dbReference>
<evidence type="ECO:0000313" key="9">
    <source>
        <dbReference type="Proteomes" id="UP001480595"/>
    </source>
</evidence>
<proteinExistence type="predicted"/>
<dbReference type="PANTHER" id="PTHR13367:SF33">
    <property type="entry name" value="P-LOOP CONTAINING NUCLEOSIDE TRIPHOSPHATE HYDROLASE PROTEIN"/>
    <property type="match status" value="1"/>
</dbReference>
<sequence length="1852" mass="211107">MQDHTNGDSSVWQDIRHTLEATSKVTNPAGRLERSRLQSQLPQNAAILMHKCIGNQSVVFEMFEASAKREDVLASKGALQWDFPGIAVRIPTDLLMDEAFLGTIAGFLEQASIESAKNFEFATKAGAAVWENRETRDPSIITSLLAAILEANGTRIAPKLLRKRVRDDVCWNNTEIPFRRLPYLLVLKVALARYLSMVVGEEVGRLHYKLLISTLLELFLEESKGTVSFENQSFLVTKLCRRLFKLEGDMTGVSADVQRLVGPLLKAVSTSIRSTTQETTGQIELMWHSEKHGRTKIIPVLPRRAQDSDLVLQMHSSRQYLENACSRFKTITRPERKWLETRKPMRKTQMQSMAETYFPLFQSEKEMNQAYDVLNPESPVLMQQSLIEKYMDRVSSHYDDNAEQKSMMLLSIMQAWMELDKAACLQYPLLKDYHPLFSSRMLEVLHLPLLEDMVRARTIERYIQERIKTCQDDYMTIFDDPVKGCFAERYYNESGESSQLQDLAAAIEIAAEEGRQEKKHELHVKTEKYHTLSREIEENGDTYSNQTIHNNRHCNKCFLTRERQRMRIRIFEDPLPAGEVMKKVVIFELACPEAFAAYRDTTWAIAIKFGVQSLEPSVEPRKELRDYSELAKYHISNGSVSLASTTKSFLGTHYASQQFPVDQSQIFRPNALSYSYHDRTSKSWPGWKRLRPSFGHQCRLLLPKDSPFASLLDSLSFDNIGGGPSSYEIVGSQSSCPPGLNVHEYMAFQFLMSGKARRWVTLLTELASSSLNFSTESVVLLVSYISLQLGHSSDTRDPRGIAHSIFSDVSFCVGLLNQTQLKLECIASNWRETNVMETILTIVLRLTELTREHTETALAILDRCREVTTLWVRKLRAEAYQASDSKSAKNCQYYLLLAALLCKRACFKLLEVEQPPAFVITAFFEACIVVHDNIPEKVQELPRMARNHILRDLRLMHGVRDRLRSLLVSDQGQNFVQSLHTTWPASESQEVEEFDVDGDECVLHLRDKGAQVFQVVNYNFVHGSLLVDGQPLGRLPTDEKSSAILANLFGNQSLMKFPSNSTGMSYTLCVQVDGWRTHIGYDHNGSTVVRITKLHTEVFQQGNSIDLPASLVDDCIHWLNIKTRQMEIRPRTSAWVSQLRNWTLDMNSWTCSRVISSIKKSHNGTRENLVDPYSHLFGRFARIFHGFESRQHLTLYQPEQFPVTIDLKRMNIRFWVNKYQRLQSTQLRIEIDTNQDAGTWYGFDSKLVCKDPQDPAQRSILMPLGDLDVVKRGCHVQVLVKPSSMTYVYYLKYSINDTLGRLECASEPTMIYKKAEIHAFTSCGYQADPLTGRTGTEEALDLLVSGVSQPWTSLGGLPVLILQSLARLSPRREWYPEDKRSLKREHWDTRYPVSNQHDAFRPLVEVILQKSVKLGVFSPLKNMEIPESPLSDDPHLSKRALLRRQLHQRSIDDTSVKHNNVYGIVESIKARRPMMATVQNLAAALAQCASIQGYSEEFEQLTLSERLDINVCKVWGPLVNHVRRSRCEFEVMFLLATISFRFNAPTALIRTVAAFFLFEELRYLDYPLATEYRNLRPGQLPTVESLLKAIEPFKTSGPEDLPLMEFASAKARRQLFQARALHEEKANRECISFAEHLLRQWPCPSPTIDGLEVVSLVDVDLALEAIVADWQRLHENHFFVVHLESVQKLLGARFADSASPRRRFVTTELFARPVKQYALPQLGGDLMKTAASSALVQPDHIVQSVMSTLQESNSVTQPGKPALHELKSAVKERNPAIEELEQIIRSINNQSTISRGYAKDLRSSVKALKSHQYKETVTAIDVKKLPHISQIKSSISQRFHSIDTLYTSPVNP</sequence>
<dbReference type="InterPro" id="IPR046541">
    <property type="entry name" value="DUF6606"/>
</dbReference>
<evidence type="ECO:0000256" key="1">
    <source>
        <dbReference type="ARBA" id="ARBA00000707"/>
    </source>
</evidence>
<organism evidence="8 9">
    <name type="scientific">Apiospora phragmitis</name>
    <dbReference type="NCBI Taxonomy" id="2905665"/>
    <lineage>
        <taxon>Eukaryota</taxon>
        <taxon>Fungi</taxon>
        <taxon>Dikarya</taxon>
        <taxon>Ascomycota</taxon>
        <taxon>Pezizomycotina</taxon>
        <taxon>Sordariomycetes</taxon>
        <taxon>Xylariomycetidae</taxon>
        <taxon>Amphisphaeriales</taxon>
        <taxon>Apiosporaceae</taxon>
        <taxon>Apiospora</taxon>
    </lineage>
</organism>
<keyword evidence="9" id="KW-1185">Reference proteome</keyword>
<dbReference type="RefSeq" id="XP_066718953.1">
    <property type="nucleotide sequence ID" value="XM_066854675.1"/>
</dbReference>
<keyword evidence="5" id="KW-0378">Hydrolase</keyword>
<protein>
    <recommendedName>
        <fullName evidence="2">ubiquitinyl hydrolase 1</fullName>
        <ecNumber evidence="2">3.4.19.12</ecNumber>
    </recommendedName>
</protein>
<reference evidence="8 9" key="1">
    <citation type="submission" date="2023-01" db="EMBL/GenBank/DDBJ databases">
        <title>Analysis of 21 Apiospora genomes using comparative genomics revels a genus with tremendous synthesis potential of carbohydrate active enzymes and secondary metabolites.</title>
        <authorList>
            <person name="Sorensen T."/>
        </authorList>
    </citation>
    <scope>NUCLEOTIDE SEQUENCE [LARGE SCALE GENOMIC DNA]</scope>
    <source>
        <strain evidence="8 9">CBS 135458</strain>
    </source>
</reference>
<evidence type="ECO:0000256" key="2">
    <source>
        <dbReference type="ARBA" id="ARBA00012759"/>
    </source>
</evidence>
<gene>
    <name evidence="8" type="ORF">PG994_003266</name>
</gene>
<comment type="caution">
    <text evidence="8">The sequence shown here is derived from an EMBL/GenBank/DDBJ whole genome shotgun (WGS) entry which is preliminary data.</text>
</comment>
<dbReference type="InterPro" id="IPR051346">
    <property type="entry name" value="OTU_Deubiquitinase"/>
</dbReference>
<dbReference type="Proteomes" id="UP001480595">
    <property type="component" value="Unassembled WGS sequence"/>
</dbReference>